<keyword evidence="3" id="KW-1185">Reference proteome</keyword>
<name>A0A511X7T4_9PROT</name>
<dbReference type="InterPro" id="IPR036188">
    <property type="entry name" value="FAD/NAD-bd_sf"/>
</dbReference>
<dbReference type="GO" id="GO:0071949">
    <property type="term" value="F:FAD binding"/>
    <property type="evidence" value="ECO:0007669"/>
    <property type="project" value="InterPro"/>
</dbReference>
<dbReference type="Gene3D" id="3.30.9.10">
    <property type="entry name" value="D-Amino Acid Oxidase, subunit A, domain 2"/>
    <property type="match status" value="1"/>
</dbReference>
<evidence type="ECO:0000259" key="1">
    <source>
        <dbReference type="Pfam" id="PF01494"/>
    </source>
</evidence>
<evidence type="ECO:0000313" key="2">
    <source>
        <dbReference type="EMBL" id="GEN58985.1"/>
    </source>
</evidence>
<organism evidence="2 3">
    <name type="scientific">Acetobacter nitrogenifigens DSM 23921 = NBRC 105050</name>
    <dbReference type="NCBI Taxonomy" id="1120919"/>
    <lineage>
        <taxon>Bacteria</taxon>
        <taxon>Pseudomonadati</taxon>
        <taxon>Pseudomonadota</taxon>
        <taxon>Alphaproteobacteria</taxon>
        <taxon>Acetobacterales</taxon>
        <taxon>Acetobacteraceae</taxon>
        <taxon>Acetobacter</taxon>
    </lineage>
</organism>
<dbReference type="PRINTS" id="PR00420">
    <property type="entry name" value="RNGMNOXGNASE"/>
</dbReference>
<dbReference type="Pfam" id="PF01494">
    <property type="entry name" value="FAD_binding_3"/>
    <property type="match status" value="1"/>
</dbReference>
<dbReference type="PANTHER" id="PTHR46865">
    <property type="entry name" value="OXIDOREDUCTASE-RELATED"/>
    <property type="match status" value="1"/>
</dbReference>
<dbReference type="Gene3D" id="3.50.50.60">
    <property type="entry name" value="FAD/NAD(P)-binding domain"/>
    <property type="match status" value="1"/>
</dbReference>
<reference evidence="2 3" key="1">
    <citation type="submission" date="2019-07" db="EMBL/GenBank/DDBJ databases">
        <title>Whole genome shotgun sequence of Acetobacter nitrogenifigens NBRC 105050.</title>
        <authorList>
            <person name="Hosoyama A."/>
            <person name="Uohara A."/>
            <person name="Ohji S."/>
            <person name="Ichikawa N."/>
        </authorList>
    </citation>
    <scope>NUCLEOTIDE SEQUENCE [LARGE SCALE GENOMIC DNA]</scope>
    <source>
        <strain evidence="2 3">NBRC 105050</strain>
    </source>
</reference>
<protein>
    <submittedName>
        <fullName evidence="2">Oxidoreductase</fullName>
    </submittedName>
</protein>
<dbReference type="EMBL" id="BJYF01000003">
    <property type="protein sequence ID" value="GEN58985.1"/>
    <property type="molecule type" value="Genomic_DNA"/>
</dbReference>
<dbReference type="PANTHER" id="PTHR46865:SF8">
    <property type="entry name" value="POSSIBLE OXIDOREDUCTASE"/>
    <property type="match status" value="1"/>
</dbReference>
<dbReference type="SUPFAM" id="SSF51905">
    <property type="entry name" value="FAD/NAD(P)-binding domain"/>
    <property type="match status" value="1"/>
</dbReference>
<evidence type="ECO:0000313" key="3">
    <source>
        <dbReference type="Proteomes" id="UP000321635"/>
    </source>
</evidence>
<accession>A0A511X7T4</accession>
<proteinExistence type="predicted"/>
<dbReference type="InterPro" id="IPR051704">
    <property type="entry name" value="FAD_aromatic-hydroxylase"/>
</dbReference>
<dbReference type="InterPro" id="IPR002938">
    <property type="entry name" value="FAD-bd"/>
</dbReference>
<comment type="caution">
    <text evidence="2">The sequence shown here is derived from an EMBL/GenBank/DDBJ whole genome shotgun (WGS) entry which is preliminary data.</text>
</comment>
<dbReference type="STRING" id="1120919.GCA_000429165_00891"/>
<sequence>MTQRALIVGLGISGMSAAIALKRQGWTPVIIERAPERRRGGYFIGLRDEGKDAAEALGVLDIMEKRTPENIRFWDVRKDGSRRRIADLTRETDAPIAVLRGDIEEALWRGVEGRVEVRFGTVPQTIVTGNTQAQVTLRSDGGQETTEAYDLVIGADGVRSTVRRLVFGPDEAFFHSLGTMLCAFPLRRPVRGFKDGDGLMLADTRRTLTVFPLEGRPSTALFSYRTKNPTAASKKDPLTTLRQIFVDLDIDGIVSRVLEDLAATDDFLFDSVQMVKMPRWSKGRVLLLGDSAWCLTLYSGMGASVGMIGGLALGDSLKSCNGDVNAALQAFEAKLRPFVRKHQRFVVLRSQLFVPSTRLSLWGRRVLWQILLSSRKYLFPNKT</sequence>
<gene>
    <name evidence="2" type="ORF">ANI02nite_08690</name>
</gene>
<feature type="domain" description="FAD-binding" evidence="1">
    <location>
        <begin position="5"/>
        <end position="341"/>
    </location>
</feature>
<dbReference type="AlphaFoldDB" id="A0A511X7T4"/>
<dbReference type="RefSeq" id="WP_026397044.1">
    <property type="nucleotide sequence ID" value="NZ_AUBI01000002.1"/>
</dbReference>
<dbReference type="Proteomes" id="UP000321635">
    <property type="component" value="Unassembled WGS sequence"/>
</dbReference>